<organism evidence="2 3">
    <name type="scientific">Fasciolopsis buskii</name>
    <dbReference type="NCBI Taxonomy" id="27845"/>
    <lineage>
        <taxon>Eukaryota</taxon>
        <taxon>Metazoa</taxon>
        <taxon>Spiralia</taxon>
        <taxon>Lophotrochozoa</taxon>
        <taxon>Platyhelminthes</taxon>
        <taxon>Trematoda</taxon>
        <taxon>Digenea</taxon>
        <taxon>Plagiorchiida</taxon>
        <taxon>Echinostomata</taxon>
        <taxon>Echinostomatoidea</taxon>
        <taxon>Fasciolidae</taxon>
        <taxon>Fasciolopsis</taxon>
    </lineage>
</organism>
<keyword evidence="3" id="KW-1185">Reference proteome</keyword>
<name>A0A8E0S1Z2_9TREM</name>
<comment type="caution">
    <text evidence="2">The sequence shown here is derived from an EMBL/GenBank/DDBJ whole genome shotgun (WGS) entry which is preliminary data.</text>
</comment>
<feature type="compositionally biased region" description="Polar residues" evidence="1">
    <location>
        <begin position="301"/>
        <end position="310"/>
    </location>
</feature>
<dbReference type="OrthoDB" id="10266999at2759"/>
<dbReference type="Proteomes" id="UP000728185">
    <property type="component" value="Unassembled WGS sequence"/>
</dbReference>
<dbReference type="AlphaFoldDB" id="A0A8E0S1Z2"/>
<feature type="region of interest" description="Disordered" evidence="1">
    <location>
        <begin position="300"/>
        <end position="321"/>
    </location>
</feature>
<evidence type="ECO:0000256" key="1">
    <source>
        <dbReference type="SAM" id="MobiDB-lite"/>
    </source>
</evidence>
<feature type="compositionally biased region" description="Polar residues" evidence="1">
    <location>
        <begin position="134"/>
        <end position="151"/>
    </location>
</feature>
<protein>
    <submittedName>
        <fullName evidence="2">Uncharacterized protein</fullName>
    </submittedName>
</protein>
<reference evidence="2" key="1">
    <citation type="submission" date="2019-05" db="EMBL/GenBank/DDBJ databases">
        <title>Annotation for the trematode Fasciolopsis buski.</title>
        <authorList>
            <person name="Choi Y.-J."/>
        </authorList>
    </citation>
    <scope>NUCLEOTIDE SEQUENCE</scope>
    <source>
        <strain evidence="2">HT</strain>
        <tissue evidence="2">Whole worm</tissue>
    </source>
</reference>
<gene>
    <name evidence="2" type="ORF">FBUS_05969</name>
</gene>
<evidence type="ECO:0000313" key="2">
    <source>
        <dbReference type="EMBL" id="KAA0196956.1"/>
    </source>
</evidence>
<feature type="region of interest" description="Disordered" evidence="1">
    <location>
        <begin position="53"/>
        <end position="77"/>
    </location>
</feature>
<proteinExistence type="predicted"/>
<feature type="region of interest" description="Disordered" evidence="1">
    <location>
        <begin position="134"/>
        <end position="155"/>
    </location>
</feature>
<evidence type="ECO:0000313" key="3">
    <source>
        <dbReference type="Proteomes" id="UP000728185"/>
    </source>
</evidence>
<accession>A0A8E0S1Z2</accession>
<feature type="compositionally biased region" description="Low complexity" evidence="1">
    <location>
        <begin position="53"/>
        <end position="65"/>
    </location>
</feature>
<feature type="compositionally biased region" description="Polar residues" evidence="1">
    <location>
        <begin position="66"/>
        <end position="75"/>
    </location>
</feature>
<sequence length="440" mass="47073">MAQCIDFRYRSNCSRSPVNCSVPVPASTGQRNSCSLCQQNCASLTVNSCPSSSSPSVASSLVPPSFRTSGPTPAFSNPDPACTTTDFTHLSLLNSDICSASILCSDACPNENPSPTLLSSSCLSHLTTNNPTFDKTTNITTTGTMDSTQAPSMGASPEETIATVHCDPLSNSLRTKCRSSSFNIPTTVRTTSDTISSPDHHDGGVGVRNSVEAGFTVTHHQSDTSLHNLSHTNAPLRESVKGILDERTVTNHHSVHIIPVFTETNQRLPQVTKTSVNGNEDMNVAGHLMMMMMVQRAGSVPNETTSSDNPYETKASETGPAMTTKDQIGHVVTKRGSIVNGTGDMGSDRRRSRQIDNVTELVSRRTLNGGSSLSLTGDPRSRTCCFCWCCCCSCSWMGQYDLPNRSSGCRTHRGGQSVATCTLDRLTDKRLTVSQKNSAS</sequence>
<dbReference type="EMBL" id="LUCM01002705">
    <property type="protein sequence ID" value="KAA0196956.1"/>
    <property type="molecule type" value="Genomic_DNA"/>
</dbReference>